<keyword evidence="2" id="KW-0472">Membrane</keyword>
<name>M5S5W4_9BACT</name>
<protein>
    <submittedName>
        <fullName evidence="3">Uncharacterized protein</fullName>
    </submittedName>
</protein>
<keyword evidence="2" id="KW-0812">Transmembrane</keyword>
<dbReference type="PATRIC" id="fig|1263868.3.peg.2539"/>
<feature type="region of interest" description="Disordered" evidence="1">
    <location>
        <begin position="127"/>
        <end position="153"/>
    </location>
</feature>
<dbReference type="STRING" id="1263868.RESH_02337"/>
<keyword evidence="2" id="KW-1133">Transmembrane helix</keyword>
<organism evidence="3 4">
    <name type="scientific">Rhodopirellula europaea SH398</name>
    <dbReference type="NCBI Taxonomy" id="1263868"/>
    <lineage>
        <taxon>Bacteria</taxon>
        <taxon>Pseudomonadati</taxon>
        <taxon>Planctomycetota</taxon>
        <taxon>Planctomycetia</taxon>
        <taxon>Pirellulales</taxon>
        <taxon>Pirellulaceae</taxon>
        <taxon>Rhodopirellula</taxon>
    </lineage>
</organism>
<dbReference type="AlphaFoldDB" id="M5S5W4"/>
<feature type="transmembrane region" description="Helical" evidence="2">
    <location>
        <begin position="32"/>
        <end position="61"/>
    </location>
</feature>
<evidence type="ECO:0000313" key="4">
    <source>
        <dbReference type="Proteomes" id="UP000011996"/>
    </source>
</evidence>
<evidence type="ECO:0000256" key="2">
    <source>
        <dbReference type="SAM" id="Phobius"/>
    </source>
</evidence>
<dbReference type="EMBL" id="ANOF01000073">
    <property type="protein sequence ID" value="EMI27033.1"/>
    <property type="molecule type" value="Genomic_DNA"/>
</dbReference>
<accession>M5S5W4</accession>
<comment type="caution">
    <text evidence="3">The sequence shown here is derived from an EMBL/GenBank/DDBJ whole genome shotgun (WGS) entry which is preliminary data.</text>
</comment>
<dbReference type="Proteomes" id="UP000011996">
    <property type="component" value="Unassembled WGS sequence"/>
</dbReference>
<sequence>MSDPMNRNAWKFAGRKSELSSRDGSSSMRTSWFDAVTSFLMAVLLMLTSMVGVLFLLWVLLPEDELVLTEPVTEITRVSVGGSATVDSPFDVPTKQETVDFRTTDLETSVQSLVSAAEQMAVDEPTLKTVDPAGDDGSGTIGRNGPDQSGDADADIIPRFKRWQIDWKANDLNEYARQLDHFGIELGVVGGTRQGVDLVNEFASNPRARYLERSDDEKRLYFLWTRPSPLQRFEERLLMQAGVSTRDRQILKLIPEELEMQLATLELRHAVSKGHDSVDEIARTVFECVSKGSGYEFRVVTQRYR</sequence>
<gene>
    <name evidence="3" type="ORF">RESH_02337</name>
</gene>
<evidence type="ECO:0000256" key="1">
    <source>
        <dbReference type="SAM" id="MobiDB-lite"/>
    </source>
</evidence>
<reference evidence="3 4" key="1">
    <citation type="journal article" date="2013" name="Mar. Genomics">
        <title>Expression of sulfatases in Rhodopirellula baltica and the diversity of sulfatases in the genus Rhodopirellula.</title>
        <authorList>
            <person name="Wegner C.E."/>
            <person name="Richter-Heitmann T."/>
            <person name="Klindworth A."/>
            <person name="Klockow C."/>
            <person name="Richter M."/>
            <person name="Achstetter T."/>
            <person name="Glockner F.O."/>
            <person name="Harder J."/>
        </authorList>
    </citation>
    <scope>NUCLEOTIDE SEQUENCE [LARGE SCALE GENOMIC DNA]</scope>
    <source>
        <strain evidence="3 4">SH398</strain>
    </source>
</reference>
<evidence type="ECO:0000313" key="3">
    <source>
        <dbReference type="EMBL" id="EMI27033.1"/>
    </source>
</evidence>
<proteinExistence type="predicted"/>